<evidence type="ECO:0000256" key="1">
    <source>
        <dbReference type="ARBA" id="ARBA00004496"/>
    </source>
</evidence>
<dbReference type="InterPro" id="IPR002052">
    <property type="entry name" value="DNA_methylase_N6_adenine_CS"/>
</dbReference>
<dbReference type="GO" id="GO:0003676">
    <property type="term" value="F:nucleic acid binding"/>
    <property type="evidence" value="ECO:0007669"/>
    <property type="project" value="InterPro"/>
</dbReference>
<reference evidence="8" key="1">
    <citation type="submission" date="2020-05" db="UniProtKB">
        <authorList>
            <consortium name="EnsemblMetazoa"/>
        </authorList>
    </citation>
    <scope>IDENTIFICATION</scope>
    <source>
        <strain evidence="8">USDA</strain>
    </source>
</reference>
<dbReference type="PANTHER" id="PTHR13493:SF3">
    <property type="entry name" value="RRNA N6-ADENOSINE-METHYLTRANSFERASE ZCCHC4"/>
    <property type="match status" value="1"/>
</dbReference>
<comment type="subcellular location">
    <subcellularLocation>
        <location evidence="1">Cytoplasm</location>
    </subcellularLocation>
</comment>
<accession>A0A1I8PLJ0</accession>
<evidence type="ECO:0000256" key="2">
    <source>
        <dbReference type="ARBA" id="ARBA00022490"/>
    </source>
</evidence>
<protein>
    <recommendedName>
        <fullName evidence="7">CTCHY-type domain-containing protein</fullName>
    </recommendedName>
</protein>
<dbReference type="InterPro" id="IPR039846">
    <property type="entry name" value="ZCCHC4"/>
</dbReference>
<dbReference type="SUPFAM" id="SSF161245">
    <property type="entry name" value="Zinc hairpin stack"/>
    <property type="match status" value="1"/>
</dbReference>
<dbReference type="PANTHER" id="PTHR13493">
    <property type="entry name" value="ZINC FINGER CCHC DOMAIN-CONTAINING"/>
    <property type="match status" value="1"/>
</dbReference>
<dbReference type="VEuPathDB" id="VectorBase:SCAU009212"/>
<dbReference type="PROSITE" id="PS51270">
    <property type="entry name" value="ZF_CTCHY"/>
    <property type="match status" value="1"/>
</dbReference>
<keyword evidence="6" id="KW-0862">Zinc</keyword>
<dbReference type="Pfam" id="PF10237">
    <property type="entry name" value="N6-adenineMlase"/>
    <property type="match status" value="1"/>
</dbReference>
<dbReference type="Proteomes" id="UP000095300">
    <property type="component" value="Unassembled WGS sequence"/>
</dbReference>
<dbReference type="PROSITE" id="PS50216">
    <property type="entry name" value="DHHC"/>
    <property type="match status" value="1"/>
</dbReference>
<evidence type="ECO:0000313" key="9">
    <source>
        <dbReference type="Proteomes" id="UP000095300"/>
    </source>
</evidence>
<feature type="domain" description="CTCHY-type" evidence="7">
    <location>
        <begin position="354"/>
        <end position="426"/>
    </location>
</feature>
<evidence type="ECO:0000313" key="8">
    <source>
        <dbReference type="EnsemblMetazoa" id="SCAU009212-PA"/>
    </source>
</evidence>
<keyword evidence="2" id="KW-0963">Cytoplasm</keyword>
<evidence type="ECO:0000259" key="7">
    <source>
        <dbReference type="PROSITE" id="PS51270"/>
    </source>
</evidence>
<dbReference type="KEGG" id="scac:106087700"/>
<organism evidence="8 9">
    <name type="scientific">Stomoxys calcitrans</name>
    <name type="common">Stable fly</name>
    <name type="synonym">Conops calcitrans</name>
    <dbReference type="NCBI Taxonomy" id="35570"/>
    <lineage>
        <taxon>Eukaryota</taxon>
        <taxon>Metazoa</taxon>
        <taxon>Ecdysozoa</taxon>
        <taxon>Arthropoda</taxon>
        <taxon>Hexapoda</taxon>
        <taxon>Insecta</taxon>
        <taxon>Pterygota</taxon>
        <taxon>Neoptera</taxon>
        <taxon>Endopterygota</taxon>
        <taxon>Diptera</taxon>
        <taxon>Brachycera</taxon>
        <taxon>Muscomorpha</taxon>
        <taxon>Muscoidea</taxon>
        <taxon>Muscidae</taxon>
        <taxon>Stomoxys</taxon>
    </lineage>
</organism>
<evidence type="ECO:0000256" key="3">
    <source>
        <dbReference type="ARBA" id="ARBA00022603"/>
    </source>
</evidence>
<keyword evidence="4" id="KW-0808">Transferase</keyword>
<dbReference type="Gene3D" id="4.10.60.10">
    <property type="entry name" value="Zinc finger, CCHC-type"/>
    <property type="match status" value="1"/>
</dbReference>
<keyword evidence="6" id="KW-0479">Metal-binding</keyword>
<sequence length="510" mass="60270">MNLKKMNLPVEKADCKKLLVKCEDEEEGDIHPRCVHGPTVLFYYEDKGHQHGYYACSAHRDKKQCSFHVAVEDLTMKHLQRKYNDAAIIYRSTRQKFQDISPEENKHFCLSCNVPLISNDLDSHVGHDVKHNLSKRLLKNPTIFLPPLDNDKVQAQYFFDEKSLEFFENTLRDLKISKVICMGAPRLHAHLSNLWPNTIKSFLLDFDHRFYYFYNDQQFCWYNMCNNHFFDELQRQEFFKFLKCKSNERSLIFTDPPFGCRTELIGNTLQKLTRLYNKLNELPYQPLPIFWIFPYFSGHYLQQVLPSLQMCDYKINYTNHDSYTDVGKSARKQGSPVRLFTNVPLDLIKLPIQELYKYCSKCERYTALENRHCDKCKSCPSKNGSTYVHCNQCGLCVKPNYVHCQNCRRCTQSEGHNCIEYQSKQRCFICRRLGHIEPRCDLWQNKAICRIFPSHMVEYGRDKRSVITCLLCNGKGHNELHCEKRSLYLKESTFMGETQLCEYAKYKKCI</sequence>
<evidence type="ECO:0000256" key="6">
    <source>
        <dbReference type="PROSITE-ProRule" id="PRU00965"/>
    </source>
</evidence>
<evidence type="ECO:0000256" key="4">
    <source>
        <dbReference type="ARBA" id="ARBA00022679"/>
    </source>
</evidence>
<dbReference type="InterPro" id="IPR017921">
    <property type="entry name" value="Znf_CTCHY"/>
</dbReference>
<gene>
    <name evidence="8" type="primary">106087700</name>
</gene>
<dbReference type="InterPro" id="IPR037275">
    <property type="entry name" value="Znf_CTCHY_sf"/>
</dbReference>
<keyword evidence="9" id="KW-1185">Reference proteome</keyword>
<dbReference type="OrthoDB" id="431817at2759"/>
<keyword evidence="3" id="KW-0489">Methyltransferase</keyword>
<evidence type="ECO:0000256" key="5">
    <source>
        <dbReference type="ARBA" id="ARBA00023242"/>
    </source>
</evidence>
<proteinExistence type="predicted"/>
<dbReference type="GO" id="GO:0008270">
    <property type="term" value="F:zinc ion binding"/>
    <property type="evidence" value="ECO:0007669"/>
    <property type="project" value="UniProtKB-KW"/>
</dbReference>
<dbReference type="AlphaFoldDB" id="A0A1I8PLJ0"/>
<dbReference type="STRING" id="35570.A0A1I8PLJ0"/>
<keyword evidence="5" id="KW-0539">Nucleus</keyword>
<keyword evidence="6" id="KW-0863">Zinc-finger</keyword>
<dbReference type="PROSITE" id="PS00092">
    <property type="entry name" value="N6_MTASE"/>
    <property type="match status" value="1"/>
</dbReference>
<dbReference type="GO" id="GO:0005737">
    <property type="term" value="C:cytoplasm"/>
    <property type="evidence" value="ECO:0007669"/>
    <property type="project" value="UniProtKB-SubCell"/>
</dbReference>
<dbReference type="EnsemblMetazoa" id="SCAU009212-RA">
    <property type="protein sequence ID" value="SCAU009212-PA"/>
    <property type="gene ID" value="SCAU009212"/>
</dbReference>
<dbReference type="InterPro" id="IPR041370">
    <property type="entry name" value="Mlase_EEF1AKMT1/ZCCHC4"/>
</dbReference>
<dbReference type="GO" id="GO:0008988">
    <property type="term" value="F:rRNA (adenine-N6-)-methyltransferase activity"/>
    <property type="evidence" value="ECO:0007669"/>
    <property type="project" value="InterPro"/>
</dbReference>
<name>A0A1I8PLJ0_STOCA</name>
<dbReference type="GO" id="GO:0005730">
    <property type="term" value="C:nucleolus"/>
    <property type="evidence" value="ECO:0007669"/>
    <property type="project" value="TreeGrafter"/>
</dbReference>